<dbReference type="KEGG" id="ttf:THTE_3777"/>
<protein>
    <submittedName>
        <fullName evidence="1">Uncharacterized protein</fullName>
    </submittedName>
</protein>
<dbReference type="EMBL" id="CP018477">
    <property type="protein sequence ID" value="ASV76378.1"/>
    <property type="molecule type" value="Genomic_DNA"/>
</dbReference>
<dbReference type="Proteomes" id="UP000215086">
    <property type="component" value="Chromosome"/>
</dbReference>
<proteinExistence type="predicted"/>
<accession>A0A286RKB3</accession>
<dbReference type="AlphaFoldDB" id="A0A286RKB3"/>
<evidence type="ECO:0000313" key="2">
    <source>
        <dbReference type="Proteomes" id="UP000215086"/>
    </source>
</evidence>
<organism evidence="1 2">
    <name type="scientific">Thermogutta terrifontis</name>
    <dbReference type="NCBI Taxonomy" id="1331910"/>
    <lineage>
        <taxon>Bacteria</taxon>
        <taxon>Pseudomonadati</taxon>
        <taxon>Planctomycetota</taxon>
        <taxon>Planctomycetia</taxon>
        <taxon>Pirellulales</taxon>
        <taxon>Thermoguttaceae</taxon>
        <taxon>Thermogutta</taxon>
    </lineage>
</organism>
<evidence type="ECO:0000313" key="1">
    <source>
        <dbReference type="EMBL" id="ASV76378.1"/>
    </source>
</evidence>
<keyword evidence="2" id="KW-1185">Reference proteome</keyword>
<name>A0A286RKB3_9BACT</name>
<reference evidence="1 2" key="1">
    <citation type="journal article" name="Front. Microbiol.">
        <title>Sugar Metabolism of the First Thermophilic Planctomycete Thermogutta terrifontis: Comparative Genomic and Transcriptomic Approaches.</title>
        <authorList>
            <person name="Elcheninov A.G."/>
            <person name="Menzel P."/>
            <person name="Gudbergsdottir S.R."/>
            <person name="Slesarev A.I."/>
            <person name="Kadnikov V.V."/>
            <person name="Krogh A."/>
            <person name="Bonch-Osmolovskaya E.A."/>
            <person name="Peng X."/>
            <person name="Kublanov I.V."/>
        </authorList>
    </citation>
    <scope>NUCLEOTIDE SEQUENCE [LARGE SCALE GENOMIC DNA]</scope>
    <source>
        <strain evidence="1 2">R1</strain>
    </source>
</reference>
<sequence>MNYFAHAFRFIGRPRFVTGTALPDWLSVVNRRLRFRPQRLDPAALHADQNISELMAGIKQHLEDDSRFHNCEAFSRCLVAVLQEVRPFLNGVGIPPVFLSHLLVEVLLDAQLVRTRQADVSRYYADLESVDPDWTEWATGEILGQSVSGLAHFIRLFCRERILFDYADNMSLLRRLNQVMRRLRLPNLSDSFQEAVEASRPIVTAHTEELLRALDGWA</sequence>
<gene>
    <name evidence="1" type="ORF">THTE_3777</name>
</gene>
<dbReference type="OrthoDB" id="269293at2"/>
<dbReference type="RefSeq" id="WP_095416177.1">
    <property type="nucleotide sequence ID" value="NZ_CP018477.1"/>
</dbReference>